<evidence type="ECO:0000256" key="1">
    <source>
        <dbReference type="SAM" id="MobiDB-lite"/>
    </source>
</evidence>
<feature type="region of interest" description="Disordered" evidence="1">
    <location>
        <begin position="78"/>
        <end position="102"/>
    </location>
</feature>
<protein>
    <submittedName>
        <fullName evidence="2">Uncharacterized protein</fullName>
    </submittedName>
</protein>
<organism evidence="2 3">
    <name type="scientific">Rhodocollybia butyracea</name>
    <dbReference type="NCBI Taxonomy" id="206335"/>
    <lineage>
        <taxon>Eukaryota</taxon>
        <taxon>Fungi</taxon>
        <taxon>Dikarya</taxon>
        <taxon>Basidiomycota</taxon>
        <taxon>Agaricomycotina</taxon>
        <taxon>Agaricomycetes</taxon>
        <taxon>Agaricomycetidae</taxon>
        <taxon>Agaricales</taxon>
        <taxon>Marasmiineae</taxon>
        <taxon>Omphalotaceae</taxon>
        <taxon>Rhodocollybia</taxon>
    </lineage>
</organism>
<name>A0A9P5P9W2_9AGAR</name>
<comment type="caution">
    <text evidence="2">The sequence shown here is derived from an EMBL/GenBank/DDBJ whole genome shotgun (WGS) entry which is preliminary data.</text>
</comment>
<dbReference type="Pfam" id="PF20414">
    <property type="entry name" value="DUF6698"/>
    <property type="match status" value="1"/>
</dbReference>
<dbReference type="Proteomes" id="UP000772434">
    <property type="component" value="Unassembled WGS sequence"/>
</dbReference>
<dbReference type="InterPro" id="IPR046521">
    <property type="entry name" value="DUF6698"/>
</dbReference>
<keyword evidence="3" id="KW-1185">Reference proteome</keyword>
<evidence type="ECO:0000313" key="3">
    <source>
        <dbReference type="Proteomes" id="UP000772434"/>
    </source>
</evidence>
<reference evidence="2" key="1">
    <citation type="submission" date="2020-11" db="EMBL/GenBank/DDBJ databases">
        <authorList>
            <consortium name="DOE Joint Genome Institute"/>
            <person name="Ahrendt S."/>
            <person name="Riley R."/>
            <person name="Andreopoulos W."/>
            <person name="Labutti K."/>
            <person name="Pangilinan J."/>
            <person name="Ruiz-Duenas F.J."/>
            <person name="Barrasa J.M."/>
            <person name="Sanchez-Garcia M."/>
            <person name="Camarero S."/>
            <person name="Miyauchi S."/>
            <person name="Serrano A."/>
            <person name="Linde D."/>
            <person name="Babiker R."/>
            <person name="Drula E."/>
            <person name="Ayuso-Fernandez I."/>
            <person name="Pacheco R."/>
            <person name="Padilla G."/>
            <person name="Ferreira P."/>
            <person name="Barriuso J."/>
            <person name="Kellner H."/>
            <person name="Castanera R."/>
            <person name="Alfaro M."/>
            <person name="Ramirez L."/>
            <person name="Pisabarro A.G."/>
            <person name="Kuo A."/>
            <person name="Tritt A."/>
            <person name="Lipzen A."/>
            <person name="He G."/>
            <person name="Yan M."/>
            <person name="Ng V."/>
            <person name="Cullen D."/>
            <person name="Martin F."/>
            <person name="Rosso M.-N."/>
            <person name="Henrissat B."/>
            <person name="Hibbett D."/>
            <person name="Martinez A.T."/>
            <person name="Grigoriev I.V."/>
        </authorList>
    </citation>
    <scope>NUCLEOTIDE SEQUENCE</scope>
    <source>
        <strain evidence="2">AH 40177</strain>
    </source>
</reference>
<accession>A0A9P5P9W2</accession>
<evidence type="ECO:0000313" key="2">
    <source>
        <dbReference type="EMBL" id="KAF9058430.1"/>
    </source>
</evidence>
<dbReference type="OrthoDB" id="3160134at2759"/>
<dbReference type="AlphaFoldDB" id="A0A9P5P9W2"/>
<proteinExistence type="predicted"/>
<dbReference type="EMBL" id="JADNRY010000383">
    <property type="protein sequence ID" value="KAF9058430.1"/>
    <property type="molecule type" value="Genomic_DNA"/>
</dbReference>
<sequence>MLNAQDSASRKEQSLQAAHKKMVRQLLSNKTGKSALASANKLSQYKTAASFLVRLFINPKLMFCYGLRREGLNLNTLEDNESNKENMDGTGGNPGDDEDEEEESIVDAIFAKTIHETAGIARGSDIKGFKSHIGKYILENPNTNVLDPPIVDNSSKSNRGFAHPQFAPFLVTFDHYPKYVKDPAGFCALILNKDASTDIKIDNSSGVPMLLHDMKLYNLEDREAGWGRSFLLVRCLKHFLNGPGSVFRDPESAKALGGVTVRRMYKIKQLTPQLIAHVACMIRFALCSASRFCNVDRQFSLRKFYEQIIFFLEDPDDWSKEVVDFLNDQVLLINDNEEQDGAEDGNATDPEVRIIRASHERRRKEKELAEKAAVDLAAAEKAAAGAAGN</sequence>
<gene>
    <name evidence="2" type="ORF">BDP27DRAFT_1432815</name>
</gene>